<sequence length="201" mass="22185">DAGIDKSRLLTEFLRIAQSAVTDSDKVSDLTVFLMIDDIQKLMYLDSDGFNKSGIFYSYLLIIASMVISNPTFIIAYCSATIVKPIVDILAKSQQLCVLLPFHVLGPPQHDGKNIFNIKHPLVRILVEDVGGNGYTLEALEIRIPADIDKCYIGELMHNIISDIAQLFSEVLDNSSHYGAILKAILGHIPIRKNEIVSGTP</sequence>
<accession>A0A9W4SVD2</accession>
<keyword evidence="3" id="KW-1185">Reference proteome</keyword>
<organism evidence="2 3">
    <name type="scientific">Funneliformis geosporum</name>
    <dbReference type="NCBI Taxonomy" id="1117311"/>
    <lineage>
        <taxon>Eukaryota</taxon>
        <taxon>Fungi</taxon>
        <taxon>Fungi incertae sedis</taxon>
        <taxon>Mucoromycota</taxon>
        <taxon>Glomeromycotina</taxon>
        <taxon>Glomeromycetes</taxon>
        <taxon>Glomerales</taxon>
        <taxon>Glomeraceae</taxon>
        <taxon>Funneliformis</taxon>
    </lineage>
</organism>
<proteinExistence type="predicted"/>
<protein>
    <submittedName>
        <fullName evidence="2">14157_t:CDS:1</fullName>
    </submittedName>
</protein>
<comment type="caution">
    <text evidence="2">The sequence shown here is derived from an EMBL/GenBank/DDBJ whole genome shotgun (WGS) entry which is preliminary data.</text>
</comment>
<dbReference type="EMBL" id="CAMKVN010002301">
    <property type="protein sequence ID" value="CAI2180500.1"/>
    <property type="molecule type" value="Genomic_DNA"/>
</dbReference>
<feature type="non-terminal residue" evidence="2">
    <location>
        <position position="201"/>
    </location>
</feature>
<gene>
    <name evidence="2" type="ORF">FWILDA_LOCUS9613</name>
</gene>
<keyword evidence="1" id="KW-0472">Membrane</keyword>
<dbReference type="AlphaFoldDB" id="A0A9W4SVD2"/>
<dbReference type="OrthoDB" id="2492003at2759"/>
<evidence type="ECO:0000313" key="2">
    <source>
        <dbReference type="EMBL" id="CAI2180500.1"/>
    </source>
</evidence>
<feature type="transmembrane region" description="Helical" evidence="1">
    <location>
        <begin position="56"/>
        <end position="83"/>
    </location>
</feature>
<evidence type="ECO:0000313" key="3">
    <source>
        <dbReference type="Proteomes" id="UP001153678"/>
    </source>
</evidence>
<keyword evidence="1" id="KW-0812">Transmembrane</keyword>
<dbReference type="Proteomes" id="UP001153678">
    <property type="component" value="Unassembled WGS sequence"/>
</dbReference>
<keyword evidence="1" id="KW-1133">Transmembrane helix</keyword>
<name>A0A9W4SVD2_9GLOM</name>
<reference evidence="2" key="1">
    <citation type="submission" date="2022-08" db="EMBL/GenBank/DDBJ databases">
        <authorList>
            <person name="Kallberg Y."/>
            <person name="Tangrot J."/>
            <person name="Rosling A."/>
        </authorList>
    </citation>
    <scope>NUCLEOTIDE SEQUENCE</scope>
    <source>
        <strain evidence="2">Wild A</strain>
    </source>
</reference>
<evidence type="ECO:0000256" key="1">
    <source>
        <dbReference type="SAM" id="Phobius"/>
    </source>
</evidence>